<dbReference type="RefSeq" id="XP_003150959.2">
    <property type="nucleotide sequence ID" value="XM_003150911.2"/>
</dbReference>
<dbReference type="EMBL" id="JH714006">
    <property type="protein sequence ID" value="EFO13110.2"/>
    <property type="molecule type" value="Genomic_DNA"/>
</dbReference>
<dbReference type="KEGG" id="loa:LOAG_15420"/>
<protein>
    <submittedName>
        <fullName evidence="1">Uncharacterized protein</fullName>
    </submittedName>
</protein>
<sequence length="104" mass="12072">CYSEICKQYHSTNRSLIKKKLKTRTILTAGVSNMAILEHKKHANNKQLAKLEYANKNNNSLLEITSLQGTINQSKSLLSIGINEKFPGKMQKFQQIWRRRIKRN</sequence>
<name>A0A1S0TG78_LOALO</name>
<evidence type="ECO:0000313" key="1">
    <source>
        <dbReference type="EMBL" id="EFO13110.2"/>
    </source>
</evidence>
<dbReference type="AlphaFoldDB" id="A0A1S0TG78"/>
<dbReference type="InParanoid" id="A0A1S0TG78"/>
<dbReference type="CTD" id="9952911"/>
<dbReference type="GeneID" id="9952911"/>
<organism evidence="1">
    <name type="scientific">Loa loa</name>
    <name type="common">Eye worm</name>
    <name type="synonym">Filaria loa</name>
    <dbReference type="NCBI Taxonomy" id="7209"/>
    <lineage>
        <taxon>Eukaryota</taxon>
        <taxon>Metazoa</taxon>
        <taxon>Ecdysozoa</taxon>
        <taxon>Nematoda</taxon>
        <taxon>Chromadorea</taxon>
        <taxon>Rhabditida</taxon>
        <taxon>Spirurina</taxon>
        <taxon>Spiruromorpha</taxon>
        <taxon>Filarioidea</taxon>
        <taxon>Onchocercidae</taxon>
        <taxon>Loa</taxon>
    </lineage>
</organism>
<gene>
    <name evidence="1" type="ORF">LOAG_15420</name>
</gene>
<accession>A0A1S0TG78</accession>
<feature type="non-terminal residue" evidence="1">
    <location>
        <position position="1"/>
    </location>
</feature>
<reference evidence="1" key="1">
    <citation type="submission" date="2012-04" db="EMBL/GenBank/DDBJ databases">
        <title>The Genome Sequence of Loa loa.</title>
        <authorList>
            <consortium name="The Broad Institute Genome Sequencing Platform"/>
            <consortium name="Broad Institute Genome Sequencing Center for Infectious Disease"/>
            <person name="Nutman T.B."/>
            <person name="Fink D.L."/>
            <person name="Russ C."/>
            <person name="Young S."/>
            <person name="Zeng Q."/>
            <person name="Gargeya S."/>
            <person name="Alvarado L."/>
            <person name="Berlin A."/>
            <person name="Chapman S.B."/>
            <person name="Chen Z."/>
            <person name="Freedman E."/>
            <person name="Gellesch M."/>
            <person name="Goldberg J."/>
            <person name="Griggs A."/>
            <person name="Gujja S."/>
            <person name="Heilman E.R."/>
            <person name="Heiman D."/>
            <person name="Howarth C."/>
            <person name="Mehta T."/>
            <person name="Neiman D."/>
            <person name="Pearson M."/>
            <person name="Roberts A."/>
            <person name="Saif S."/>
            <person name="Shea T."/>
            <person name="Shenoy N."/>
            <person name="Sisk P."/>
            <person name="Stolte C."/>
            <person name="Sykes S."/>
            <person name="White J."/>
            <person name="Yandava C."/>
            <person name="Haas B."/>
            <person name="Henn M.R."/>
            <person name="Nusbaum C."/>
            <person name="Birren B."/>
        </authorList>
    </citation>
    <scope>NUCLEOTIDE SEQUENCE [LARGE SCALE GENOMIC DNA]</scope>
</reference>
<proteinExistence type="predicted"/>
<feature type="non-terminal residue" evidence="1">
    <location>
        <position position="104"/>
    </location>
</feature>